<gene>
    <name evidence="1" type="ORF">LCGC14_2723060</name>
</gene>
<comment type="caution">
    <text evidence="1">The sequence shown here is derived from an EMBL/GenBank/DDBJ whole genome shotgun (WGS) entry which is preliminary data.</text>
</comment>
<dbReference type="EMBL" id="LAZR01049105">
    <property type="protein sequence ID" value="KKK90431.1"/>
    <property type="molecule type" value="Genomic_DNA"/>
</dbReference>
<evidence type="ECO:0000313" key="1">
    <source>
        <dbReference type="EMBL" id="KKK90431.1"/>
    </source>
</evidence>
<organism evidence="1">
    <name type="scientific">marine sediment metagenome</name>
    <dbReference type="NCBI Taxonomy" id="412755"/>
    <lineage>
        <taxon>unclassified sequences</taxon>
        <taxon>metagenomes</taxon>
        <taxon>ecological metagenomes</taxon>
    </lineage>
</organism>
<sequence length="49" mass="5785">MGIFAKFFKKKSSAERARRKGERVVAYKGGYQLRKVKKKKNPQDDFSIY</sequence>
<proteinExistence type="predicted"/>
<reference evidence="1" key="1">
    <citation type="journal article" date="2015" name="Nature">
        <title>Complex archaea that bridge the gap between prokaryotes and eukaryotes.</title>
        <authorList>
            <person name="Spang A."/>
            <person name="Saw J.H."/>
            <person name="Jorgensen S.L."/>
            <person name="Zaremba-Niedzwiedzka K."/>
            <person name="Martijn J."/>
            <person name="Lind A.E."/>
            <person name="van Eijk R."/>
            <person name="Schleper C."/>
            <person name="Guy L."/>
            <person name="Ettema T.J."/>
        </authorList>
    </citation>
    <scope>NUCLEOTIDE SEQUENCE</scope>
</reference>
<dbReference type="AlphaFoldDB" id="A0A0F9C1A7"/>
<name>A0A0F9C1A7_9ZZZZ</name>
<protein>
    <submittedName>
        <fullName evidence="1">Uncharacterized protein</fullName>
    </submittedName>
</protein>
<accession>A0A0F9C1A7</accession>